<dbReference type="InterPro" id="IPR012938">
    <property type="entry name" value="Glc/Sorbosone_DH"/>
</dbReference>
<evidence type="ECO:0000313" key="4">
    <source>
        <dbReference type="EMBL" id="SFC27399.1"/>
    </source>
</evidence>
<sequence>MVHRRIRRAAVALLLGAAVTACAGGPAANRASDTPAPTEDATTSSPPTTTTPPPDNEPGETTPAPVPTQEELEPAAATGTATVVAEHPLTDIADPWGLTVLPTSGDLLVGSRTTGKIYRVAQDTGDITEIGTAASQAAGEGGLLGLAAADNSFFFAYYTTESESRVVRSAYQEGKPEGQQMETSGRLTGLPWGDMRVGGALLLTPDGTLYAGVGDFGDSSAGKILKSPDALDASWNPQLPDTEVLAGTHGSVEGLAFDAGGHVWEVGRGEDDSAVLALAGSEETLHLWTGGAVPSGLAYTPQRCLWVSMADGSLWRVPLDNTELVATPQVVLNVATDPPPELSGEYLGLRSPAAVGEDTLWVLATGGGGTSLLKLSVS</sequence>
<proteinExistence type="predicted"/>
<evidence type="ECO:0000259" key="3">
    <source>
        <dbReference type="Pfam" id="PF07995"/>
    </source>
</evidence>
<feature type="region of interest" description="Disordered" evidence="1">
    <location>
        <begin position="25"/>
        <end position="67"/>
    </location>
</feature>
<dbReference type="SUPFAM" id="SSF50952">
    <property type="entry name" value="Soluble quinoprotein glucose dehydrogenase"/>
    <property type="match status" value="1"/>
</dbReference>
<keyword evidence="2" id="KW-0732">Signal</keyword>
<dbReference type="Gene3D" id="2.120.10.30">
    <property type="entry name" value="TolB, C-terminal domain"/>
    <property type="match status" value="1"/>
</dbReference>
<organism evidence="4 5">
    <name type="scientific">Streptomyces aidingensis</name>
    <dbReference type="NCBI Taxonomy" id="910347"/>
    <lineage>
        <taxon>Bacteria</taxon>
        <taxon>Bacillati</taxon>
        <taxon>Actinomycetota</taxon>
        <taxon>Actinomycetes</taxon>
        <taxon>Kitasatosporales</taxon>
        <taxon>Streptomycetaceae</taxon>
        <taxon>Streptomyces</taxon>
    </lineage>
</organism>
<dbReference type="AlphaFoldDB" id="A0A1I1HTC4"/>
<evidence type="ECO:0000256" key="1">
    <source>
        <dbReference type="SAM" id="MobiDB-lite"/>
    </source>
</evidence>
<dbReference type="InterPro" id="IPR011042">
    <property type="entry name" value="6-blade_b-propeller_TolB-like"/>
</dbReference>
<keyword evidence="5" id="KW-1185">Reference proteome</keyword>
<reference evidence="4 5" key="1">
    <citation type="submission" date="2016-10" db="EMBL/GenBank/DDBJ databases">
        <authorList>
            <person name="de Groot N.N."/>
        </authorList>
    </citation>
    <scope>NUCLEOTIDE SEQUENCE [LARGE SCALE GENOMIC DNA]</scope>
    <source>
        <strain evidence="4 5">CGMCC 4.5739</strain>
    </source>
</reference>
<evidence type="ECO:0000313" key="5">
    <source>
        <dbReference type="Proteomes" id="UP000199207"/>
    </source>
</evidence>
<evidence type="ECO:0000256" key="2">
    <source>
        <dbReference type="SAM" id="SignalP"/>
    </source>
</evidence>
<dbReference type="PROSITE" id="PS51257">
    <property type="entry name" value="PROKAR_LIPOPROTEIN"/>
    <property type="match status" value="1"/>
</dbReference>
<feature type="domain" description="Glucose/Sorbosone dehydrogenase" evidence="3">
    <location>
        <begin position="94"/>
        <end position="271"/>
    </location>
</feature>
<dbReference type="Proteomes" id="UP000199207">
    <property type="component" value="Unassembled WGS sequence"/>
</dbReference>
<name>A0A1I1HTC4_9ACTN</name>
<dbReference type="RefSeq" id="WP_175541296.1">
    <property type="nucleotide sequence ID" value="NZ_FOLM01000002.1"/>
</dbReference>
<dbReference type="Pfam" id="PF07995">
    <property type="entry name" value="GSDH"/>
    <property type="match status" value="1"/>
</dbReference>
<dbReference type="InterPro" id="IPR011041">
    <property type="entry name" value="Quinoprot_gluc/sorb_DH_b-prop"/>
</dbReference>
<feature type="compositionally biased region" description="Low complexity" evidence="1">
    <location>
        <begin position="25"/>
        <end position="48"/>
    </location>
</feature>
<feature type="chain" id="PRO_5011566183" evidence="2">
    <location>
        <begin position="24"/>
        <end position="378"/>
    </location>
</feature>
<protein>
    <submittedName>
        <fullName evidence="4">Glucose / Sorbosone dehydrogenase</fullName>
    </submittedName>
</protein>
<feature type="signal peptide" evidence="2">
    <location>
        <begin position="1"/>
        <end position="23"/>
    </location>
</feature>
<gene>
    <name evidence="4" type="ORF">SAMN05421773_102521</name>
</gene>
<dbReference type="EMBL" id="FOLM01000002">
    <property type="protein sequence ID" value="SFC27399.1"/>
    <property type="molecule type" value="Genomic_DNA"/>
</dbReference>
<accession>A0A1I1HTC4</accession>